<feature type="repeat" description="TPR" evidence="3">
    <location>
        <begin position="391"/>
        <end position="424"/>
    </location>
</feature>
<dbReference type="PROSITE" id="PS50293">
    <property type="entry name" value="TPR_REGION"/>
    <property type="match status" value="1"/>
</dbReference>
<dbReference type="Proteomes" id="UP000702544">
    <property type="component" value="Unassembled WGS sequence"/>
</dbReference>
<evidence type="ECO:0000256" key="2">
    <source>
        <dbReference type="ARBA" id="ARBA00022803"/>
    </source>
</evidence>
<dbReference type="SUPFAM" id="SSF56601">
    <property type="entry name" value="beta-lactamase/transpeptidase-like"/>
    <property type="match status" value="1"/>
</dbReference>
<dbReference type="Gene3D" id="1.25.40.10">
    <property type="entry name" value="Tetratricopeptide repeat domain"/>
    <property type="match status" value="1"/>
</dbReference>
<proteinExistence type="predicted"/>
<dbReference type="InterPro" id="IPR012338">
    <property type="entry name" value="Beta-lactam/transpept-like"/>
</dbReference>
<dbReference type="InterPro" id="IPR011990">
    <property type="entry name" value="TPR-like_helical_dom_sf"/>
</dbReference>
<dbReference type="PANTHER" id="PTHR43283">
    <property type="entry name" value="BETA-LACTAMASE-RELATED"/>
    <property type="match status" value="1"/>
</dbReference>
<evidence type="ECO:0000256" key="3">
    <source>
        <dbReference type="PROSITE-ProRule" id="PRU00339"/>
    </source>
</evidence>
<evidence type="ECO:0000256" key="1">
    <source>
        <dbReference type="ARBA" id="ARBA00022737"/>
    </source>
</evidence>
<dbReference type="Pfam" id="PF07719">
    <property type="entry name" value="TPR_2"/>
    <property type="match status" value="1"/>
</dbReference>
<dbReference type="GO" id="GO:0016787">
    <property type="term" value="F:hydrolase activity"/>
    <property type="evidence" value="ECO:0007669"/>
    <property type="project" value="UniProtKB-KW"/>
</dbReference>
<accession>A0AAE4ZBE2</accession>
<organism evidence="5 6">
    <name type="scientific">Candidatus Kutchimonas denitrificans</name>
    <dbReference type="NCBI Taxonomy" id="3056748"/>
    <lineage>
        <taxon>Bacteria</taxon>
        <taxon>Pseudomonadati</taxon>
        <taxon>Gemmatimonadota</taxon>
        <taxon>Gemmatimonadia</taxon>
        <taxon>Candidatus Palauibacterales</taxon>
        <taxon>Candidatus Palauibacteraceae</taxon>
        <taxon>Candidatus Kutchimonas</taxon>
    </lineage>
</organism>
<dbReference type="InterPro" id="IPR001466">
    <property type="entry name" value="Beta-lactam-related"/>
</dbReference>
<sequence>MMDAAGIPGLSLAVIDSGAVDWTAAYGVKNVATGEPVDRNTVFEAASLSKPVLAYAALRMVARGELDLDEPLWNVLAYDRLRTDERGRRITPRLVLTHTTGLPNWGGTPLEFVRDPGDSWGYSGEGFVFLQRALETKTGRSLDEIARREVFEPLGMTRSSYVWIPAYDSLAATPHDLLGDPREKNKPAEANGAASLHTTADDYARFVAAVIKGEGLPAQLADSMIAPLVPVDNWGAEDRRAGLFWGLGWGIQQGERGQAIWHWGDNGNFRCYVIAYPEEGRGLVYFTNSFNGLSIAEDVVTLVVEDTHPAIAWLDYDRYDDPLRRGRIELRRAYLQNGIHAALDVIHEVAAADEELAAAGLIDLGSFALDRGASQDAVSIFRIAVYESPTAANWFRLAEAATAAGEYRVALDAYERAVSLDPERVEELRPRIEWLEEGLAAAAQPLDLSPDQLAAYVGSYGPRHIALEDGSLYYQRQGATARTRLLPLTRELFALESTDTFRIRFVFDEDGRPVKIIGLYSDGRTDESPRDDMP</sequence>
<evidence type="ECO:0000313" key="5">
    <source>
        <dbReference type="EMBL" id="NIR76633.1"/>
    </source>
</evidence>
<reference evidence="5 6" key="1">
    <citation type="submission" date="2020-01" db="EMBL/GenBank/DDBJ databases">
        <title>Genomes assembled from Gulf of Kutch pelagic sediment metagenomes.</title>
        <authorList>
            <person name="Chandrashekar M."/>
            <person name="Mahajan M.S."/>
            <person name="Dave K.J."/>
            <person name="Vatsa P."/>
            <person name="Nathani N.M."/>
        </authorList>
    </citation>
    <scope>NUCLEOTIDE SEQUENCE [LARGE SCALE GENOMIC DNA]</scope>
    <source>
        <strain evidence="5">KS3-K002</strain>
    </source>
</reference>
<dbReference type="PANTHER" id="PTHR43283:SF18">
    <property type="match status" value="1"/>
</dbReference>
<dbReference type="Pfam" id="PF00144">
    <property type="entry name" value="Beta-lactamase"/>
    <property type="match status" value="1"/>
</dbReference>
<dbReference type="PROSITE" id="PS50005">
    <property type="entry name" value="TPR"/>
    <property type="match status" value="1"/>
</dbReference>
<name>A0AAE4ZBE2_9BACT</name>
<dbReference type="SUPFAM" id="SSF48452">
    <property type="entry name" value="TPR-like"/>
    <property type="match status" value="1"/>
</dbReference>
<gene>
    <name evidence="5" type="ORF">GWO12_16250</name>
</gene>
<comment type="caution">
    <text evidence="5">The sequence shown here is derived from an EMBL/GenBank/DDBJ whole genome shotgun (WGS) entry which is preliminary data.</text>
</comment>
<keyword evidence="2 3" id="KW-0802">TPR repeat</keyword>
<dbReference type="InterPro" id="IPR019734">
    <property type="entry name" value="TPR_rpt"/>
</dbReference>
<feature type="domain" description="Beta-lactamase-related" evidence="4">
    <location>
        <begin position="2"/>
        <end position="293"/>
    </location>
</feature>
<dbReference type="InterPro" id="IPR050789">
    <property type="entry name" value="Diverse_Enzym_Activities"/>
</dbReference>
<keyword evidence="1" id="KW-0677">Repeat</keyword>
<dbReference type="Gene3D" id="3.40.710.10">
    <property type="entry name" value="DD-peptidase/beta-lactamase superfamily"/>
    <property type="match status" value="1"/>
</dbReference>
<dbReference type="AlphaFoldDB" id="A0AAE4ZBE2"/>
<evidence type="ECO:0000313" key="6">
    <source>
        <dbReference type="Proteomes" id="UP000702544"/>
    </source>
</evidence>
<dbReference type="EMBL" id="JAACAK010000137">
    <property type="protein sequence ID" value="NIR76633.1"/>
    <property type="molecule type" value="Genomic_DNA"/>
</dbReference>
<protein>
    <submittedName>
        <fullName evidence="5">Serine hydrolase</fullName>
    </submittedName>
</protein>
<keyword evidence="5" id="KW-0378">Hydrolase</keyword>
<dbReference type="InterPro" id="IPR013105">
    <property type="entry name" value="TPR_2"/>
</dbReference>
<evidence type="ECO:0000259" key="4">
    <source>
        <dbReference type="Pfam" id="PF00144"/>
    </source>
</evidence>